<reference evidence="1" key="1">
    <citation type="journal article" date="2020" name="Stud. Mycol.">
        <title>101 Dothideomycetes genomes: a test case for predicting lifestyles and emergence of pathogens.</title>
        <authorList>
            <person name="Haridas S."/>
            <person name="Albert R."/>
            <person name="Binder M."/>
            <person name="Bloem J."/>
            <person name="Labutti K."/>
            <person name="Salamov A."/>
            <person name="Andreopoulos B."/>
            <person name="Baker S."/>
            <person name="Barry K."/>
            <person name="Bills G."/>
            <person name="Bluhm B."/>
            <person name="Cannon C."/>
            <person name="Castanera R."/>
            <person name="Culley D."/>
            <person name="Daum C."/>
            <person name="Ezra D."/>
            <person name="Gonzalez J."/>
            <person name="Henrissat B."/>
            <person name="Kuo A."/>
            <person name="Liang C."/>
            <person name="Lipzen A."/>
            <person name="Lutzoni F."/>
            <person name="Magnuson J."/>
            <person name="Mondo S."/>
            <person name="Nolan M."/>
            <person name="Ohm R."/>
            <person name="Pangilinan J."/>
            <person name="Park H.-J."/>
            <person name="Ramirez L."/>
            <person name="Alfaro M."/>
            <person name="Sun H."/>
            <person name="Tritt A."/>
            <person name="Yoshinaga Y."/>
            <person name="Zwiers L.-H."/>
            <person name="Turgeon B."/>
            <person name="Goodwin S."/>
            <person name="Spatafora J."/>
            <person name="Crous P."/>
            <person name="Grigoriev I."/>
        </authorList>
    </citation>
    <scope>NUCLEOTIDE SEQUENCE</scope>
    <source>
        <strain evidence="1">ATCC 200398</strain>
    </source>
</reference>
<gene>
    <name evidence="1" type="ORF">BDR25DRAFT_195850</name>
</gene>
<organism evidence="1 2">
    <name type="scientific">Lindgomyces ingoldianus</name>
    <dbReference type="NCBI Taxonomy" id="673940"/>
    <lineage>
        <taxon>Eukaryota</taxon>
        <taxon>Fungi</taxon>
        <taxon>Dikarya</taxon>
        <taxon>Ascomycota</taxon>
        <taxon>Pezizomycotina</taxon>
        <taxon>Dothideomycetes</taxon>
        <taxon>Pleosporomycetidae</taxon>
        <taxon>Pleosporales</taxon>
        <taxon>Lindgomycetaceae</taxon>
        <taxon>Lindgomyces</taxon>
    </lineage>
</organism>
<comment type="caution">
    <text evidence="1">The sequence shown here is derived from an EMBL/GenBank/DDBJ whole genome shotgun (WGS) entry which is preliminary data.</text>
</comment>
<proteinExistence type="predicted"/>
<name>A0ACB6QXX3_9PLEO</name>
<accession>A0ACB6QXX3</accession>
<evidence type="ECO:0000313" key="1">
    <source>
        <dbReference type="EMBL" id="KAF2471720.1"/>
    </source>
</evidence>
<keyword evidence="2" id="KW-1185">Reference proteome</keyword>
<dbReference type="Proteomes" id="UP000799755">
    <property type="component" value="Unassembled WGS sequence"/>
</dbReference>
<dbReference type="EMBL" id="MU003504">
    <property type="protein sequence ID" value="KAF2471720.1"/>
    <property type="molecule type" value="Genomic_DNA"/>
</dbReference>
<sequence>LLQPWDFIPKDVCAAVEARVGGSEAFWKANTIPIVISRNSDFKSSINKIKSYLGAYRNPLSTIPMPSTPILKSANLIIPVAAQGVATSKLVSIVEMAKRVVMPSQTRSGIVLEDEDTKQKVEEWYAYTSLGGRLVRSGKSQGGKRKRRGNRGVGEAETGTVDVDVDMGSNSDFKQTSFPVITIWLARSEIPEFRDAFGEQRFKVLGLGEQD</sequence>
<evidence type="ECO:0000313" key="2">
    <source>
        <dbReference type="Proteomes" id="UP000799755"/>
    </source>
</evidence>
<feature type="non-terminal residue" evidence="1">
    <location>
        <position position="211"/>
    </location>
</feature>
<feature type="non-terminal residue" evidence="1">
    <location>
        <position position="1"/>
    </location>
</feature>
<protein>
    <submittedName>
        <fullName evidence="1">Uncharacterized protein</fullName>
    </submittedName>
</protein>